<proteinExistence type="predicted"/>
<protein>
    <submittedName>
        <fullName evidence="2">Uncharacterized protein</fullName>
    </submittedName>
</protein>
<gene>
    <name evidence="2" type="primary">Mo06381</name>
    <name evidence="2" type="ORF">E5Q_06381</name>
</gene>
<name>G7EA18_MIXOS</name>
<reference evidence="2 3" key="2">
    <citation type="journal article" date="2012" name="Open Biol.">
        <title>Characteristics of nucleosomes and linker DNA regions on the genome of the basidiomycete Mixia osmundae revealed by mono- and dinucleosome mapping.</title>
        <authorList>
            <person name="Nishida H."/>
            <person name="Kondo S."/>
            <person name="Matsumoto T."/>
            <person name="Suzuki Y."/>
            <person name="Yoshikawa H."/>
            <person name="Taylor T.D."/>
            <person name="Sugiyama J."/>
        </authorList>
    </citation>
    <scope>NUCLEOTIDE SEQUENCE [LARGE SCALE GENOMIC DNA]</scope>
    <source>
        <strain evidence="3">CBS 9802 / IAM 14324 / JCM 22182 / KY 12970</strain>
    </source>
</reference>
<evidence type="ECO:0000256" key="1">
    <source>
        <dbReference type="SAM" id="MobiDB-lite"/>
    </source>
</evidence>
<dbReference type="Proteomes" id="UP000009131">
    <property type="component" value="Unassembled WGS sequence"/>
</dbReference>
<feature type="compositionally biased region" description="Polar residues" evidence="1">
    <location>
        <begin position="1"/>
        <end position="10"/>
    </location>
</feature>
<dbReference type="HOGENOM" id="CLU_3147214_0_0_1"/>
<feature type="region of interest" description="Disordered" evidence="1">
    <location>
        <begin position="1"/>
        <end position="21"/>
    </location>
</feature>
<evidence type="ECO:0000313" key="2">
    <source>
        <dbReference type="EMBL" id="GAA99678.1"/>
    </source>
</evidence>
<dbReference type="RefSeq" id="XP_014567912.1">
    <property type="nucleotide sequence ID" value="XM_014712426.1"/>
</dbReference>
<comment type="caution">
    <text evidence="2">The sequence shown here is derived from an EMBL/GenBank/DDBJ whole genome shotgun (WGS) entry which is preliminary data.</text>
</comment>
<evidence type="ECO:0000313" key="3">
    <source>
        <dbReference type="Proteomes" id="UP000009131"/>
    </source>
</evidence>
<sequence length="49" mass="5132">HLDKIANTSPHLVDHSVGSHGLTIQGSRSQIYYPSHANSVGSQGAHTPA</sequence>
<dbReference type="EMBL" id="BABT02000222">
    <property type="protein sequence ID" value="GAA99678.1"/>
    <property type="molecule type" value="Genomic_DNA"/>
</dbReference>
<organism evidence="2 3">
    <name type="scientific">Mixia osmundae (strain CBS 9802 / IAM 14324 / JCM 22182 / KY 12970)</name>
    <dbReference type="NCBI Taxonomy" id="764103"/>
    <lineage>
        <taxon>Eukaryota</taxon>
        <taxon>Fungi</taxon>
        <taxon>Dikarya</taxon>
        <taxon>Basidiomycota</taxon>
        <taxon>Pucciniomycotina</taxon>
        <taxon>Mixiomycetes</taxon>
        <taxon>Mixiales</taxon>
        <taxon>Mixiaceae</taxon>
        <taxon>Mixia</taxon>
    </lineage>
</organism>
<dbReference type="InParanoid" id="G7EA18"/>
<feature type="non-terminal residue" evidence="2">
    <location>
        <position position="1"/>
    </location>
</feature>
<accession>G7EA18</accession>
<keyword evidence="3" id="KW-1185">Reference proteome</keyword>
<reference evidence="2 3" key="1">
    <citation type="journal article" date="2011" name="J. Gen. Appl. Microbiol.">
        <title>Draft genome sequencing of the enigmatic basidiomycete Mixia osmundae.</title>
        <authorList>
            <person name="Nishida H."/>
            <person name="Nagatsuka Y."/>
            <person name="Sugiyama J."/>
        </authorList>
    </citation>
    <scope>NUCLEOTIDE SEQUENCE [LARGE SCALE GENOMIC DNA]</scope>
    <source>
        <strain evidence="3">CBS 9802 / IAM 14324 / JCM 22182 / KY 12970</strain>
    </source>
</reference>
<dbReference type="AlphaFoldDB" id="G7EA18"/>